<dbReference type="Gene3D" id="2.60.120.10">
    <property type="entry name" value="Jelly Rolls"/>
    <property type="match status" value="1"/>
</dbReference>
<dbReference type="InterPro" id="IPR025979">
    <property type="entry name" value="ChrR-like_cupin_dom"/>
</dbReference>
<dbReference type="SUPFAM" id="SSF51182">
    <property type="entry name" value="RmlC-like cupins"/>
    <property type="match status" value="1"/>
</dbReference>
<evidence type="ECO:0000313" key="3">
    <source>
        <dbReference type="Proteomes" id="UP000253834"/>
    </source>
</evidence>
<gene>
    <name evidence="2" type="ORF">CIB87_02150</name>
</gene>
<proteinExistence type="predicted"/>
<dbReference type="Pfam" id="PF12973">
    <property type="entry name" value="Cupin_7"/>
    <property type="match status" value="1"/>
</dbReference>
<dbReference type="InterPro" id="IPR011051">
    <property type="entry name" value="RmlC_Cupin_sf"/>
</dbReference>
<organism evidence="2 3">
    <name type="scientific">Priestia megaterium</name>
    <name type="common">Bacillus megaterium</name>
    <dbReference type="NCBI Taxonomy" id="1404"/>
    <lineage>
        <taxon>Bacteria</taxon>
        <taxon>Bacillati</taxon>
        <taxon>Bacillota</taxon>
        <taxon>Bacilli</taxon>
        <taxon>Bacillales</taxon>
        <taxon>Bacillaceae</taxon>
        <taxon>Priestia</taxon>
    </lineage>
</organism>
<reference evidence="2 3" key="1">
    <citation type="submission" date="2017-07" db="EMBL/GenBank/DDBJ databases">
        <title>Isolation and development of strain Bacillus megaterium SR7 for enhanced growth and metabolite production under supercritical carbon dioxide.</title>
        <authorList>
            <person name="Freedman A.J.E."/>
            <person name="Peet K.C."/>
            <person name="Boock J.T."/>
            <person name="Penn K."/>
            <person name="Prather K.L.J."/>
            <person name="Thompson J.R."/>
        </authorList>
    </citation>
    <scope>NUCLEOTIDE SEQUENCE [LARGE SCALE GENOMIC DNA]</scope>
    <source>
        <strain evidence="2 3">SR7</strain>
    </source>
</reference>
<sequence>MENQLSTLISGLPVLLKENKIGMLSEVDIEFTSFGECGRLESEIHWLFHPEETGGSGAAIIRYHPGGESPLHVHTGYEFAYIFDGEMITNQGTLKKNDLMLLSPGSQHSSRSEKGCLALIVWEKPAQNVLDIAHK</sequence>
<dbReference type="AlphaFoldDB" id="A0AA86LS13"/>
<accession>A0AA86LS13</accession>
<dbReference type="InterPro" id="IPR014710">
    <property type="entry name" value="RmlC-like_jellyroll"/>
</dbReference>
<evidence type="ECO:0000259" key="1">
    <source>
        <dbReference type="Pfam" id="PF12973"/>
    </source>
</evidence>
<feature type="domain" description="ChrR-like cupin" evidence="1">
    <location>
        <begin position="42"/>
        <end position="120"/>
    </location>
</feature>
<protein>
    <recommendedName>
        <fullName evidence="1">ChrR-like cupin domain-containing protein</fullName>
    </recommendedName>
</protein>
<dbReference type="Proteomes" id="UP000253834">
    <property type="component" value="Chromosome"/>
</dbReference>
<evidence type="ECO:0000313" key="2">
    <source>
        <dbReference type="EMBL" id="AXI27869.1"/>
    </source>
</evidence>
<dbReference type="EMBL" id="CP022674">
    <property type="protein sequence ID" value="AXI27869.1"/>
    <property type="molecule type" value="Genomic_DNA"/>
</dbReference>
<dbReference type="RefSeq" id="WP_114894359.1">
    <property type="nucleotide sequence ID" value="NZ_CP022674.1"/>
</dbReference>
<name>A0AA86LS13_PRIMG</name>